<feature type="region of interest" description="Disordered" evidence="6">
    <location>
        <begin position="254"/>
        <end position="281"/>
    </location>
</feature>
<dbReference type="Gene3D" id="3.60.110.10">
    <property type="entry name" value="Carbon-nitrogen hydrolase"/>
    <property type="match status" value="1"/>
</dbReference>
<dbReference type="AlphaFoldDB" id="A0A4S9SNT1"/>
<sequence length="443" mass="48973">MPDKSTVRVAVTQHEPEWLDLQKSVEKTCKIIEEAAVGGAELVTFAEAFIPGYPAWIWTRPLDPMLSTQYIQNSLAVDSDEMRKIQDCAARNKIVISLGFSENDNNSVYIAQALIDSDGAMLMNRRKLKATHMERTIFGDASGDSLLNVSKTSIGRKVGTLACWEHAQPLLKFNTISQKEEIHCAAWPPIVPHQGGPDLWSLSKEGCQSLSQVYAIESQTFVLHATTVITEKGIETMSTEAGLLMNSPGGGASAIFGPDVDSTESLDDKPTPDPDEKDSLLLTSTNETEVVSAQPEKELITFMTLPIELRTTIYKIALITQDKTITLAAPLTTNLSLCQHTSPVPIHPAVAKPILNVNILRASPQIYIEASQYAFKNRIFKFSKQCTRCLTHLSLNDSLYLKTLNQHTLSRIEKLEIPISVDCSIEKPARLFRARCPRSLLLL</sequence>
<protein>
    <recommendedName>
        <fullName evidence="4">nitrilase</fullName>
        <ecNumber evidence="4">3.5.5.1</ecNumber>
    </recommendedName>
</protein>
<evidence type="ECO:0000313" key="8">
    <source>
        <dbReference type="EMBL" id="THZ13324.1"/>
    </source>
</evidence>
<dbReference type="PANTHER" id="PTHR46044">
    <property type="entry name" value="NITRILASE"/>
    <property type="match status" value="1"/>
</dbReference>
<evidence type="ECO:0000256" key="3">
    <source>
        <dbReference type="ARBA" id="ARBA00036406"/>
    </source>
</evidence>
<dbReference type="PROSITE" id="PS00920">
    <property type="entry name" value="NITRIL_CHT_1"/>
    <property type="match status" value="1"/>
</dbReference>
<dbReference type="SUPFAM" id="SSF56317">
    <property type="entry name" value="Carbon-nitrogen hydrolase"/>
    <property type="match status" value="1"/>
</dbReference>
<feature type="domain" description="CN hydrolase" evidence="7">
    <location>
        <begin position="7"/>
        <end position="288"/>
    </location>
</feature>
<dbReference type="InterPro" id="IPR036526">
    <property type="entry name" value="C-N_Hydrolase_sf"/>
</dbReference>
<dbReference type="PANTHER" id="PTHR46044:SF14">
    <property type="entry name" value="ARYLACETONITRILASE"/>
    <property type="match status" value="1"/>
</dbReference>
<dbReference type="GO" id="GO:0016836">
    <property type="term" value="F:hydro-lyase activity"/>
    <property type="evidence" value="ECO:0007669"/>
    <property type="project" value="UniProtKB-ARBA"/>
</dbReference>
<dbReference type="Pfam" id="PF00795">
    <property type="entry name" value="CN_hydrolase"/>
    <property type="match status" value="1"/>
</dbReference>
<evidence type="ECO:0000313" key="9">
    <source>
        <dbReference type="Proteomes" id="UP000310121"/>
    </source>
</evidence>
<evidence type="ECO:0000256" key="4">
    <source>
        <dbReference type="ARBA" id="ARBA00039045"/>
    </source>
</evidence>
<dbReference type="GO" id="GO:0000257">
    <property type="term" value="F:nitrilase activity"/>
    <property type="evidence" value="ECO:0007669"/>
    <property type="project" value="UniProtKB-EC"/>
</dbReference>
<dbReference type="CDD" id="cd07564">
    <property type="entry name" value="nitrilases_CHs"/>
    <property type="match status" value="1"/>
</dbReference>
<dbReference type="Proteomes" id="UP000310121">
    <property type="component" value="Unassembled WGS sequence"/>
</dbReference>
<proteinExistence type="inferred from homology"/>
<dbReference type="EMBL" id="QZBN01002093">
    <property type="protein sequence ID" value="THZ13324.1"/>
    <property type="molecule type" value="Genomic_DNA"/>
</dbReference>
<evidence type="ECO:0000259" key="7">
    <source>
        <dbReference type="PROSITE" id="PS50263"/>
    </source>
</evidence>
<comment type="similarity">
    <text evidence="1">Belongs to the carbon-nitrogen hydrolase superfamily. Nitrilase family.</text>
</comment>
<comment type="caution">
    <text evidence="8">The sequence shown here is derived from an EMBL/GenBank/DDBJ whole genome shotgun (WGS) entry which is preliminary data.</text>
</comment>
<name>A0A4S9SNT1_AURPU</name>
<dbReference type="InterPro" id="IPR044149">
    <property type="entry name" value="Nitrilases_CHs"/>
</dbReference>
<evidence type="ECO:0000256" key="5">
    <source>
        <dbReference type="PROSITE-ProRule" id="PRU10139"/>
    </source>
</evidence>
<reference evidence="8 9" key="1">
    <citation type="submission" date="2018-10" db="EMBL/GenBank/DDBJ databases">
        <title>Fifty Aureobasidium pullulans genomes reveal a recombining polyextremotolerant generalist.</title>
        <authorList>
            <person name="Gostincar C."/>
            <person name="Turk M."/>
            <person name="Zajc J."/>
            <person name="Gunde-Cimerman N."/>
        </authorList>
    </citation>
    <scope>NUCLEOTIDE SEQUENCE [LARGE SCALE GENOMIC DNA]</scope>
    <source>
        <strain evidence="8 9">EXF-3844</strain>
    </source>
</reference>
<keyword evidence="2 8" id="KW-0378">Hydrolase</keyword>
<accession>A0A4S9SNT1</accession>
<gene>
    <name evidence="8" type="ORF">D6C90_10304</name>
</gene>
<feature type="active site" description="Proton acceptor" evidence="5">
    <location>
        <position position="47"/>
    </location>
</feature>
<dbReference type="InterPro" id="IPR000132">
    <property type="entry name" value="Nitrilase/CN_hydratase_CS"/>
</dbReference>
<comment type="catalytic activity">
    <reaction evidence="3">
        <text>a nitrile + 2 H2O = a carboxylate + NH4(+)</text>
        <dbReference type="Rhea" id="RHEA:21724"/>
        <dbReference type="ChEBI" id="CHEBI:15377"/>
        <dbReference type="ChEBI" id="CHEBI:18379"/>
        <dbReference type="ChEBI" id="CHEBI:28938"/>
        <dbReference type="ChEBI" id="CHEBI:29067"/>
        <dbReference type="EC" id="3.5.5.1"/>
    </reaction>
</comment>
<dbReference type="EC" id="3.5.5.1" evidence="4"/>
<dbReference type="PROSITE" id="PS50263">
    <property type="entry name" value="CN_HYDROLASE"/>
    <property type="match status" value="1"/>
</dbReference>
<organism evidence="8 9">
    <name type="scientific">Aureobasidium pullulans</name>
    <name type="common">Black yeast</name>
    <name type="synonym">Pullularia pullulans</name>
    <dbReference type="NCBI Taxonomy" id="5580"/>
    <lineage>
        <taxon>Eukaryota</taxon>
        <taxon>Fungi</taxon>
        <taxon>Dikarya</taxon>
        <taxon>Ascomycota</taxon>
        <taxon>Pezizomycotina</taxon>
        <taxon>Dothideomycetes</taxon>
        <taxon>Dothideomycetidae</taxon>
        <taxon>Dothideales</taxon>
        <taxon>Saccotheciaceae</taxon>
        <taxon>Aureobasidium</taxon>
    </lineage>
</organism>
<evidence type="ECO:0000256" key="2">
    <source>
        <dbReference type="ARBA" id="ARBA00022801"/>
    </source>
</evidence>
<evidence type="ECO:0000256" key="6">
    <source>
        <dbReference type="SAM" id="MobiDB-lite"/>
    </source>
</evidence>
<feature type="compositionally biased region" description="Basic and acidic residues" evidence="6">
    <location>
        <begin position="266"/>
        <end position="279"/>
    </location>
</feature>
<dbReference type="InterPro" id="IPR003010">
    <property type="entry name" value="C-N_Hydrolase"/>
</dbReference>
<evidence type="ECO:0000256" key="1">
    <source>
        <dbReference type="ARBA" id="ARBA00008129"/>
    </source>
</evidence>